<feature type="domain" description="Wax synthase" evidence="8">
    <location>
        <begin position="160"/>
        <end position="251"/>
    </location>
</feature>
<evidence type="ECO:0000313" key="10">
    <source>
        <dbReference type="EMBL" id="TIC63149.1"/>
    </source>
</evidence>
<dbReference type="Proteomes" id="UP000310685">
    <property type="component" value="Unassembled WGS sequence"/>
</dbReference>
<comment type="caution">
    <text evidence="9">The sequence shown here is derived from an EMBL/GenBank/DDBJ whole genome shotgun (WGS) entry which is preliminary data.</text>
</comment>
<evidence type="ECO:0000313" key="12">
    <source>
        <dbReference type="Proteomes" id="UP000310708"/>
    </source>
</evidence>
<name>A0A4T0MRI8_9BASI</name>
<keyword evidence="6" id="KW-1133">Transmembrane helix</keyword>
<evidence type="ECO:0000256" key="4">
    <source>
        <dbReference type="ARBA" id="ARBA00022679"/>
    </source>
</evidence>
<evidence type="ECO:0000259" key="8">
    <source>
        <dbReference type="Pfam" id="PF13813"/>
    </source>
</evidence>
<comment type="subcellular location">
    <subcellularLocation>
        <location evidence="1">Membrane</location>
        <topology evidence="1">Multi-pass membrane protein</topology>
    </subcellularLocation>
</comment>
<dbReference type="GO" id="GO:0008374">
    <property type="term" value="F:O-acyltransferase activity"/>
    <property type="evidence" value="ECO:0007669"/>
    <property type="project" value="InterPro"/>
</dbReference>
<keyword evidence="5" id="KW-0812">Transmembrane</keyword>
<reference evidence="11 12" key="1">
    <citation type="submission" date="2019-03" db="EMBL/GenBank/DDBJ databases">
        <title>Sequencing 25 genomes of Wallemia mellicola.</title>
        <authorList>
            <person name="Gostincar C."/>
        </authorList>
    </citation>
    <scope>NUCLEOTIDE SEQUENCE [LARGE SCALE GENOMIC DNA]</scope>
    <source>
        <strain evidence="9 11">EXF-6152</strain>
        <strain evidence="10 12">EXF-757</strain>
    </source>
</reference>
<dbReference type="AlphaFoldDB" id="A0A4T0MRI8"/>
<dbReference type="InterPro" id="IPR032805">
    <property type="entry name" value="Wax_synthase_dom"/>
</dbReference>
<comment type="pathway">
    <text evidence="2">Secondary metabolite biosynthesis.</text>
</comment>
<comment type="similarity">
    <text evidence="3">Belongs to the wax synthase family.</text>
</comment>
<dbReference type="EMBL" id="SPRC01000052">
    <property type="protein sequence ID" value="TIB76070.1"/>
    <property type="molecule type" value="Genomic_DNA"/>
</dbReference>
<sequence>MKSIDLGFTPRSRVRYIGTRKERMKESEGDIHKDLGWSAFFELLTNLRGVGWEWGYTLDKLPEVYYHNFCIKSIIDALKHLFISAISVGILTHAMDNNDSLAIGFGFRQTPSTQFASDVVQTIALAAAAWSGLSLGYRLIALTVFSVKKLTRSRFDVERWPCLLQDPLQMTSIHDFWSNKWHALFKRQFVVCGYKPILFICKRLGIKGDLASLLGMQGAFFVSGLLHEYGIRNALNDVKHPNHYPSMLFFQLSAVAIGFELLFERLTKRKISGISGRVWAWTFLIITAIPLMKHWLHEGRLGYIVPPRLWTWQRIITPFGFLAKAGHL</sequence>
<dbReference type="InterPro" id="IPR044851">
    <property type="entry name" value="Wax_synthase"/>
</dbReference>
<dbReference type="Proteomes" id="UP000310708">
    <property type="component" value="Unassembled WGS sequence"/>
</dbReference>
<evidence type="ECO:0000256" key="6">
    <source>
        <dbReference type="ARBA" id="ARBA00022989"/>
    </source>
</evidence>
<evidence type="ECO:0000256" key="1">
    <source>
        <dbReference type="ARBA" id="ARBA00004141"/>
    </source>
</evidence>
<evidence type="ECO:0000256" key="5">
    <source>
        <dbReference type="ARBA" id="ARBA00022692"/>
    </source>
</evidence>
<dbReference type="GO" id="GO:0006629">
    <property type="term" value="P:lipid metabolic process"/>
    <property type="evidence" value="ECO:0007669"/>
    <property type="project" value="InterPro"/>
</dbReference>
<evidence type="ECO:0000256" key="3">
    <source>
        <dbReference type="ARBA" id="ARBA00007282"/>
    </source>
</evidence>
<keyword evidence="7" id="KW-0472">Membrane</keyword>
<dbReference type="EMBL" id="SPRX01000053">
    <property type="protein sequence ID" value="TIC63149.1"/>
    <property type="molecule type" value="Genomic_DNA"/>
</dbReference>
<protein>
    <recommendedName>
        <fullName evidence="8">Wax synthase domain-containing protein</fullName>
    </recommendedName>
</protein>
<accession>A0A4T0MRI8</accession>
<gene>
    <name evidence="10" type="ORF">E3Q01_03523</name>
    <name evidence="9" type="ORF">E3Q22_03716</name>
</gene>
<dbReference type="Pfam" id="PF13813">
    <property type="entry name" value="MBOAT_2"/>
    <property type="match status" value="1"/>
</dbReference>
<dbReference type="GO" id="GO:0016020">
    <property type="term" value="C:membrane"/>
    <property type="evidence" value="ECO:0007669"/>
    <property type="project" value="UniProtKB-SubCell"/>
</dbReference>
<evidence type="ECO:0000256" key="2">
    <source>
        <dbReference type="ARBA" id="ARBA00005179"/>
    </source>
</evidence>
<dbReference type="PANTHER" id="PTHR31595:SF57">
    <property type="entry name" value="OS04G0481900 PROTEIN"/>
    <property type="match status" value="1"/>
</dbReference>
<organism evidence="9 11">
    <name type="scientific">Wallemia mellicola</name>
    <dbReference type="NCBI Taxonomy" id="1708541"/>
    <lineage>
        <taxon>Eukaryota</taxon>
        <taxon>Fungi</taxon>
        <taxon>Dikarya</taxon>
        <taxon>Basidiomycota</taxon>
        <taxon>Wallemiomycotina</taxon>
        <taxon>Wallemiomycetes</taxon>
        <taxon>Wallemiales</taxon>
        <taxon>Wallemiaceae</taxon>
        <taxon>Wallemia</taxon>
    </lineage>
</organism>
<proteinExistence type="inferred from homology"/>
<evidence type="ECO:0000313" key="11">
    <source>
        <dbReference type="Proteomes" id="UP000310685"/>
    </source>
</evidence>
<dbReference type="PANTHER" id="PTHR31595">
    <property type="entry name" value="LONG-CHAIN-ALCOHOL O-FATTY-ACYLTRANSFERASE 3-RELATED"/>
    <property type="match status" value="1"/>
</dbReference>
<evidence type="ECO:0000313" key="9">
    <source>
        <dbReference type="EMBL" id="TIB76070.1"/>
    </source>
</evidence>
<evidence type="ECO:0000256" key="7">
    <source>
        <dbReference type="ARBA" id="ARBA00023136"/>
    </source>
</evidence>
<keyword evidence="4" id="KW-0808">Transferase</keyword>